<dbReference type="PANTHER" id="PTHR47150:SF5">
    <property type="entry name" value="OS07G0546750 PROTEIN"/>
    <property type="match status" value="1"/>
</dbReference>
<dbReference type="AlphaFoldDB" id="A0A0D3ACJ5"/>
<protein>
    <submittedName>
        <fullName evidence="1">Uncharacterized protein</fullName>
    </submittedName>
</protein>
<sequence>MFFLLNVLVAKGERAAANYYETVTVCPGMVGSIDCMHWEGKNCPTAWKGQYSRGTLNDINVLDRSPVFDDIINGQAPQVNFSVNGREYHLAYYLTDGIYPK</sequence>
<evidence type="ECO:0000313" key="2">
    <source>
        <dbReference type="Proteomes" id="UP000032141"/>
    </source>
</evidence>
<dbReference type="EnsemblPlants" id="Bo1g117470.1">
    <property type="protein sequence ID" value="Bo1g117470.1"/>
    <property type="gene ID" value="Bo1g117470"/>
</dbReference>
<name>A0A0D3ACJ5_BRAOL</name>
<keyword evidence="2" id="KW-1185">Reference proteome</keyword>
<dbReference type="Pfam" id="PF04827">
    <property type="entry name" value="Plant_tran"/>
    <property type="match status" value="1"/>
</dbReference>
<dbReference type="PANTHER" id="PTHR47150">
    <property type="entry name" value="OS12G0169200 PROTEIN"/>
    <property type="match status" value="1"/>
</dbReference>
<dbReference type="InterPro" id="IPR006912">
    <property type="entry name" value="Harbinger_derived_prot"/>
</dbReference>
<evidence type="ECO:0000313" key="1">
    <source>
        <dbReference type="EnsemblPlants" id="Bo1g117470.1"/>
    </source>
</evidence>
<reference evidence="1" key="2">
    <citation type="submission" date="2015-03" db="UniProtKB">
        <authorList>
            <consortium name="EnsemblPlants"/>
        </authorList>
    </citation>
    <scope>IDENTIFICATION</scope>
</reference>
<dbReference type="HOGENOM" id="CLU_2295581_0_0_1"/>
<accession>A0A0D3ACJ5</accession>
<reference evidence="1 2" key="1">
    <citation type="journal article" date="2014" name="Genome Biol.">
        <title>Transcriptome and methylome profiling reveals relics of genome dominance in the mesopolyploid Brassica oleracea.</title>
        <authorList>
            <person name="Parkin I.A."/>
            <person name="Koh C."/>
            <person name="Tang H."/>
            <person name="Robinson S.J."/>
            <person name="Kagale S."/>
            <person name="Clarke W.E."/>
            <person name="Town C.D."/>
            <person name="Nixon J."/>
            <person name="Krishnakumar V."/>
            <person name="Bidwell S.L."/>
            <person name="Denoeud F."/>
            <person name="Belcram H."/>
            <person name="Links M.G."/>
            <person name="Just J."/>
            <person name="Clarke C."/>
            <person name="Bender T."/>
            <person name="Huebert T."/>
            <person name="Mason A.S."/>
            <person name="Pires J.C."/>
            <person name="Barker G."/>
            <person name="Moore J."/>
            <person name="Walley P.G."/>
            <person name="Manoli S."/>
            <person name="Batley J."/>
            <person name="Edwards D."/>
            <person name="Nelson M.N."/>
            <person name="Wang X."/>
            <person name="Paterson A.H."/>
            <person name="King G."/>
            <person name="Bancroft I."/>
            <person name="Chalhoub B."/>
            <person name="Sharpe A.G."/>
        </authorList>
    </citation>
    <scope>NUCLEOTIDE SEQUENCE</scope>
    <source>
        <strain evidence="1 2">cv. TO1000</strain>
    </source>
</reference>
<dbReference type="Gramene" id="Bo1g117470.1">
    <property type="protein sequence ID" value="Bo1g117470.1"/>
    <property type="gene ID" value="Bo1g117470"/>
</dbReference>
<proteinExistence type="predicted"/>
<organism evidence="1 2">
    <name type="scientific">Brassica oleracea var. oleracea</name>
    <dbReference type="NCBI Taxonomy" id="109376"/>
    <lineage>
        <taxon>Eukaryota</taxon>
        <taxon>Viridiplantae</taxon>
        <taxon>Streptophyta</taxon>
        <taxon>Embryophyta</taxon>
        <taxon>Tracheophyta</taxon>
        <taxon>Spermatophyta</taxon>
        <taxon>Magnoliopsida</taxon>
        <taxon>eudicotyledons</taxon>
        <taxon>Gunneridae</taxon>
        <taxon>Pentapetalae</taxon>
        <taxon>rosids</taxon>
        <taxon>malvids</taxon>
        <taxon>Brassicales</taxon>
        <taxon>Brassicaceae</taxon>
        <taxon>Brassiceae</taxon>
        <taxon>Brassica</taxon>
    </lineage>
</organism>
<dbReference type="Proteomes" id="UP000032141">
    <property type="component" value="Chromosome C1"/>
</dbReference>